<dbReference type="CDD" id="cd05398">
    <property type="entry name" value="NT_ClassII-CCAase"/>
    <property type="match status" value="1"/>
</dbReference>
<keyword evidence="7" id="KW-0547">Nucleotide-binding</keyword>
<dbReference type="Pfam" id="PF12627">
    <property type="entry name" value="PolyA_pol_RNAbd"/>
    <property type="match status" value="1"/>
</dbReference>
<keyword evidence="4" id="KW-0819">tRNA processing</keyword>
<dbReference type="Gene3D" id="1.10.3090.10">
    <property type="entry name" value="cca-adding enzyme, domain 2"/>
    <property type="match status" value="1"/>
</dbReference>
<dbReference type="InterPro" id="IPR043519">
    <property type="entry name" value="NT_sf"/>
</dbReference>
<keyword evidence="6" id="KW-0479">Metal-binding</keyword>
<evidence type="ECO:0000256" key="3">
    <source>
        <dbReference type="ARBA" id="ARBA00022679"/>
    </source>
</evidence>
<evidence type="ECO:0000256" key="1">
    <source>
        <dbReference type="ARBA" id="ARBA00001946"/>
    </source>
</evidence>
<keyword evidence="8" id="KW-0460">Magnesium</keyword>
<keyword evidence="3 9" id="KW-0808">Transferase</keyword>
<protein>
    <recommendedName>
        <fullName evidence="14">CCA tRNA nucleotidyltransferase 1, mitochondrial</fullName>
    </recommendedName>
</protein>
<keyword evidence="9" id="KW-0694">RNA-binding</keyword>
<sequence>MVIAKFKPTLRLINLFRKSEGLRGKSFSLIWRSDSYPGRREMSSSAVENLVDSPEFQSVLTPELFTVATPLEKQGFDVRIVGGAVRDILLGIKPKDVDLGTNATPLEMIELFKKSNIHYIETGLQHGTLTVHVNKHNFEVTTLRIDAETDGRHAKVEFTNDWMVDAERRDLTINAMSLGLDGSLYDYFGGRDDLLKRRVRFVGDPKLRIQEDYLRILRYFRFYGRISSEEDNHDPTTLNVIQECAEGLKKIAVERIWIEISKILTGKYMPSLVRRMYDLNVAQFIGLPEYCEESFQELSRAWNEHQAYPLQPVTLLCSLVKTVDEAEHLTRQWKLSNAERALGKFITEHRVPKQHEHPLKPYQDLIVSAPNIQTKNVIKGHVVELLHYQGRHNLAQEINNWDVPVFPITGAHLKKLGVKPGPEFGKMLGKLKELWRDSYYTANEEDLLEKCKIFKDM</sequence>
<evidence type="ECO:0000256" key="7">
    <source>
        <dbReference type="ARBA" id="ARBA00022741"/>
    </source>
</evidence>
<dbReference type="Proteomes" id="UP001159405">
    <property type="component" value="Unassembled WGS sequence"/>
</dbReference>
<dbReference type="Pfam" id="PF01743">
    <property type="entry name" value="PolyA_pol"/>
    <property type="match status" value="1"/>
</dbReference>
<evidence type="ECO:0000259" key="11">
    <source>
        <dbReference type="Pfam" id="PF12627"/>
    </source>
</evidence>
<evidence type="ECO:0008006" key="14">
    <source>
        <dbReference type="Google" id="ProtNLM"/>
    </source>
</evidence>
<evidence type="ECO:0000256" key="9">
    <source>
        <dbReference type="RuleBase" id="RU003953"/>
    </source>
</evidence>
<keyword evidence="13" id="KW-1185">Reference proteome</keyword>
<dbReference type="InterPro" id="IPR002646">
    <property type="entry name" value="PolA_pol_head_dom"/>
</dbReference>
<keyword evidence="5" id="KW-0548">Nucleotidyltransferase</keyword>
<dbReference type="EMBL" id="CALNXK010000076">
    <property type="protein sequence ID" value="CAH3145660.1"/>
    <property type="molecule type" value="Genomic_DNA"/>
</dbReference>
<evidence type="ECO:0000256" key="6">
    <source>
        <dbReference type="ARBA" id="ARBA00022723"/>
    </source>
</evidence>
<evidence type="ECO:0000259" key="10">
    <source>
        <dbReference type="Pfam" id="PF01743"/>
    </source>
</evidence>
<proteinExistence type="inferred from homology"/>
<dbReference type="InterPro" id="IPR050264">
    <property type="entry name" value="Bact_CCA-adding_enz_type3_sf"/>
</dbReference>
<dbReference type="InterPro" id="IPR032828">
    <property type="entry name" value="PolyA_RNA-bd"/>
</dbReference>
<comment type="caution">
    <text evidence="12">The sequence shown here is derived from an EMBL/GenBank/DDBJ whole genome shotgun (WGS) entry which is preliminary data.</text>
</comment>
<reference evidence="12 13" key="1">
    <citation type="submission" date="2022-05" db="EMBL/GenBank/DDBJ databases">
        <authorList>
            <consortium name="Genoscope - CEA"/>
            <person name="William W."/>
        </authorList>
    </citation>
    <scope>NUCLEOTIDE SEQUENCE [LARGE SCALE GENOMIC DNA]</scope>
</reference>
<dbReference type="SUPFAM" id="SSF81891">
    <property type="entry name" value="Poly A polymerase C-terminal region-like"/>
    <property type="match status" value="1"/>
</dbReference>
<feature type="domain" description="tRNA nucleotidyltransferase/poly(A) polymerase RNA and SrmB- binding" evidence="11">
    <location>
        <begin position="234"/>
        <end position="285"/>
    </location>
</feature>
<evidence type="ECO:0000256" key="5">
    <source>
        <dbReference type="ARBA" id="ARBA00022695"/>
    </source>
</evidence>
<evidence type="ECO:0000256" key="2">
    <source>
        <dbReference type="ARBA" id="ARBA00007265"/>
    </source>
</evidence>
<comment type="similarity">
    <text evidence="2 9">Belongs to the tRNA nucleotidyltransferase/poly(A) polymerase family.</text>
</comment>
<evidence type="ECO:0000313" key="12">
    <source>
        <dbReference type="EMBL" id="CAH3145660.1"/>
    </source>
</evidence>
<feature type="domain" description="Poly A polymerase head" evidence="10">
    <location>
        <begin position="79"/>
        <end position="200"/>
    </location>
</feature>
<accession>A0ABN8PL46</accession>
<evidence type="ECO:0000256" key="4">
    <source>
        <dbReference type="ARBA" id="ARBA00022694"/>
    </source>
</evidence>
<gene>
    <name evidence="12" type="ORF">PLOB_00044631</name>
</gene>
<dbReference type="SUPFAM" id="SSF81301">
    <property type="entry name" value="Nucleotidyltransferase"/>
    <property type="match status" value="1"/>
</dbReference>
<organism evidence="12 13">
    <name type="scientific">Porites lobata</name>
    <dbReference type="NCBI Taxonomy" id="104759"/>
    <lineage>
        <taxon>Eukaryota</taxon>
        <taxon>Metazoa</taxon>
        <taxon>Cnidaria</taxon>
        <taxon>Anthozoa</taxon>
        <taxon>Hexacorallia</taxon>
        <taxon>Scleractinia</taxon>
        <taxon>Fungiina</taxon>
        <taxon>Poritidae</taxon>
        <taxon>Porites</taxon>
    </lineage>
</organism>
<evidence type="ECO:0000256" key="8">
    <source>
        <dbReference type="ARBA" id="ARBA00022842"/>
    </source>
</evidence>
<comment type="cofactor">
    <cofactor evidence="1">
        <name>Mg(2+)</name>
        <dbReference type="ChEBI" id="CHEBI:18420"/>
    </cofactor>
</comment>
<evidence type="ECO:0000313" key="13">
    <source>
        <dbReference type="Proteomes" id="UP001159405"/>
    </source>
</evidence>
<dbReference type="Gene3D" id="3.30.460.10">
    <property type="entry name" value="Beta Polymerase, domain 2"/>
    <property type="match status" value="1"/>
</dbReference>
<dbReference type="PANTHER" id="PTHR46173">
    <property type="entry name" value="CCA TRNA NUCLEOTIDYLTRANSFERASE 1, MITOCHONDRIAL"/>
    <property type="match status" value="1"/>
</dbReference>
<dbReference type="PANTHER" id="PTHR46173:SF1">
    <property type="entry name" value="CCA TRNA NUCLEOTIDYLTRANSFERASE 1, MITOCHONDRIAL"/>
    <property type="match status" value="1"/>
</dbReference>
<name>A0ABN8PL46_9CNID</name>